<dbReference type="AlphaFoldDB" id="A0A0C2ALQ9"/>
<dbReference type="EMBL" id="MPAF01000091">
    <property type="protein sequence ID" value="OOK24043.1"/>
    <property type="molecule type" value="Genomic_DNA"/>
</dbReference>
<evidence type="ECO:0000313" key="2">
    <source>
        <dbReference type="EMBL" id="OOK24043.1"/>
    </source>
</evidence>
<evidence type="ECO:0000313" key="3">
    <source>
        <dbReference type="Proteomes" id="UP000188855"/>
    </source>
</evidence>
<sequence length="190" mass="22068">MNAIPYFDYSMAPFWPSYQNKIVGVLNRALREQSCSRVRRILLRLPWEHDNAFSCRKTWLGMDFIETVSALMNATPGRDLCWILTRHPEKPEYHVVLCVRQEYFDGPELDRLILDAWSNVLGFASPGEAAPYQKQITRDVVLDSRSPDCEDILKELIWAFSDFARDRRGVRDPEARYLAGNPWYPVAGQL</sequence>
<proteinExistence type="predicted"/>
<comment type="caution">
    <text evidence="1">The sequence shown here is derived from an EMBL/GenBank/DDBJ whole genome shotgun (WGS) entry which is preliminary data.</text>
</comment>
<gene>
    <name evidence="2" type="ORF">BMT91_24895</name>
    <name evidence="1" type="ORF">CTR35_004695</name>
</gene>
<reference evidence="1 4" key="2">
    <citation type="submission" date="2018-08" db="EMBL/GenBank/DDBJ databases">
        <authorList>
            <consortium name="NARMS: The National Antimicrobial Resistance Monitoring System"/>
        </authorList>
    </citation>
    <scope>NUCLEOTIDE SEQUENCE [LARGE SCALE GENOMIC DNA]</scope>
    <source>
        <strain evidence="1 4">FSIS11705178</strain>
    </source>
</reference>
<dbReference type="Proteomes" id="UP000538406">
    <property type="component" value="Unassembled WGS sequence"/>
</dbReference>
<dbReference type="RefSeq" id="WP_000991606.1">
    <property type="nucleotide sequence ID" value="NZ_AP021946.1"/>
</dbReference>
<reference evidence="2 3" key="1">
    <citation type="submission" date="2016-10" db="EMBL/GenBank/DDBJ databases">
        <title>Whole genome sequences of antibiotic resistant commensal Escherichia coli from healthy Australian adults.</title>
        <authorList>
            <person name="Moran R.A."/>
            <person name="Anantham S."/>
            <person name="Nigro S.J."/>
            <person name="Holt K.E."/>
            <person name="Hall R.M."/>
        </authorList>
    </citation>
    <scope>NUCLEOTIDE SEQUENCE [LARGE SCALE GENOMIC DNA]</scope>
    <source>
        <strain evidence="2 3">2.3-R4</strain>
    </source>
</reference>
<evidence type="ECO:0000313" key="1">
    <source>
        <dbReference type="EMBL" id="EFC3527430.1"/>
    </source>
</evidence>
<dbReference type="Proteomes" id="UP000188855">
    <property type="component" value="Unassembled WGS sequence"/>
</dbReference>
<protein>
    <recommendedName>
        <fullName evidence="5">Inovirus Gp2 family protein</fullName>
    </recommendedName>
</protein>
<accession>A0A0C2ALQ9</accession>
<evidence type="ECO:0000313" key="4">
    <source>
        <dbReference type="Proteomes" id="UP000538406"/>
    </source>
</evidence>
<name>A0A0C2ALQ9_ECOLX</name>
<evidence type="ECO:0008006" key="5">
    <source>
        <dbReference type="Google" id="ProtNLM"/>
    </source>
</evidence>
<dbReference type="EMBL" id="AASHPR010000079">
    <property type="protein sequence ID" value="EFC3527430.1"/>
    <property type="molecule type" value="Genomic_DNA"/>
</dbReference>
<organism evidence="1 4">
    <name type="scientific">Escherichia coli</name>
    <dbReference type="NCBI Taxonomy" id="562"/>
    <lineage>
        <taxon>Bacteria</taxon>
        <taxon>Pseudomonadati</taxon>
        <taxon>Pseudomonadota</taxon>
        <taxon>Gammaproteobacteria</taxon>
        <taxon>Enterobacterales</taxon>
        <taxon>Enterobacteriaceae</taxon>
        <taxon>Escherichia</taxon>
    </lineage>
</organism>